<reference evidence="4" key="1">
    <citation type="submission" date="2018-01" db="EMBL/GenBank/DDBJ databases">
        <authorList>
            <person name="Mao J.F."/>
        </authorList>
    </citation>
    <scope>NUCLEOTIDE SEQUENCE</scope>
    <source>
        <strain evidence="4">Huo1</strain>
        <tissue evidence="4">Leaf</tissue>
    </source>
</reference>
<dbReference type="SUPFAM" id="SSF57850">
    <property type="entry name" value="RING/U-box"/>
    <property type="match status" value="1"/>
</dbReference>
<evidence type="ECO:0000259" key="3">
    <source>
        <dbReference type="PROSITE" id="PS50222"/>
    </source>
</evidence>
<feature type="compositionally biased region" description="Polar residues" evidence="2">
    <location>
        <begin position="179"/>
        <end position="194"/>
    </location>
</feature>
<dbReference type="PROSITE" id="PS50222">
    <property type="entry name" value="EF_HAND_2"/>
    <property type="match status" value="1"/>
</dbReference>
<name>A0A8X8Z2D9_SALSN</name>
<dbReference type="SUPFAM" id="SSF47473">
    <property type="entry name" value="EF-hand"/>
    <property type="match status" value="1"/>
</dbReference>
<gene>
    <name evidence="4" type="ORF">SASPL_150141</name>
</gene>
<feature type="compositionally biased region" description="Polar residues" evidence="2">
    <location>
        <begin position="202"/>
        <end position="237"/>
    </location>
</feature>
<proteinExistence type="predicted"/>
<dbReference type="InterPro" id="IPR002048">
    <property type="entry name" value="EF_hand_dom"/>
</dbReference>
<dbReference type="Proteomes" id="UP000298416">
    <property type="component" value="Unassembled WGS sequence"/>
</dbReference>
<keyword evidence="5" id="KW-1185">Reference proteome</keyword>
<organism evidence="4">
    <name type="scientific">Salvia splendens</name>
    <name type="common">Scarlet sage</name>
    <dbReference type="NCBI Taxonomy" id="180675"/>
    <lineage>
        <taxon>Eukaryota</taxon>
        <taxon>Viridiplantae</taxon>
        <taxon>Streptophyta</taxon>
        <taxon>Embryophyta</taxon>
        <taxon>Tracheophyta</taxon>
        <taxon>Spermatophyta</taxon>
        <taxon>Magnoliopsida</taxon>
        <taxon>eudicotyledons</taxon>
        <taxon>Gunneridae</taxon>
        <taxon>Pentapetalae</taxon>
        <taxon>asterids</taxon>
        <taxon>lamiids</taxon>
        <taxon>Lamiales</taxon>
        <taxon>Lamiaceae</taxon>
        <taxon>Nepetoideae</taxon>
        <taxon>Mentheae</taxon>
        <taxon>Salviinae</taxon>
        <taxon>Salvia</taxon>
        <taxon>Salvia subgen. Calosphace</taxon>
        <taxon>core Calosphace</taxon>
    </lineage>
</organism>
<sequence>MDLDGNREINLDEFLSFMRQQGYYKKMQNCSFFQMLDTSGRGTLAFMDVITFYYIIKSGRPFCDSCHRFIPGTFFSCVKCFNQLRDSFTLCTSCHLNTNKYHHKHDGRSALFLDNFTLLQATKPHLPITTTTNQEAAHTEPPDLSTTETQQPLLLMGKGDSVSTSTSTSTSEKKHVNSEAANSGISITAKTQQPLLLGKGESASTSTSKNGDMNSKKSATSVTVTPAKSVAKTSTPSARIKSSHDRNAIVSAIKPAASISTLKNDDLAMYMASEMYRIVREQQQSPPPSQPQSTSPLVNQLPNVNVNKIESTTSTPNTICVRPPNQQVTWMKAASVALKALDAIVAISSIAGAVSACTIM</sequence>
<dbReference type="InterPro" id="IPR011992">
    <property type="entry name" value="EF-hand-dom_pair"/>
</dbReference>
<dbReference type="EMBL" id="PNBA02000020">
    <property type="protein sequence ID" value="KAG6388709.1"/>
    <property type="molecule type" value="Genomic_DNA"/>
</dbReference>
<dbReference type="GO" id="GO:0005509">
    <property type="term" value="F:calcium ion binding"/>
    <property type="evidence" value="ECO:0007669"/>
    <property type="project" value="InterPro"/>
</dbReference>
<comment type="caution">
    <text evidence="4">The sequence shown here is derived from an EMBL/GenBank/DDBJ whole genome shotgun (WGS) entry which is preliminary data.</text>
</comment>
<protein>
    <recommendedName>
        <fullName evidence="3">EF-hand domain-containing protein</fullName>
    </recommendedName>
</protein>
<dbReference type="InterPro" id="IPR018247">
    <property type="entry name" value="EF_Hand_1_Ca_BS"/>
</dbReference>
<keyword evidence="1" id="KW-0106">Calcium</keyword>
<dbReference type="AlphaFoldDB" id="A0A8X8Z2D9"/>
<evidence type="ECO:0000313" key="5">
    <source>
        <dbReference type="Proteomes" id="UP000298416"/>
    </source>
</evidence>
<dbReference type="OrthoDB" id="8785703at2759"/>
<evidence type="ECO:0000256" key="1">
    <source>
        <dbReference type="ARBA" id="ARBA00022837"/>
    </source>
</evidence>
<reference evidence="4" key="2">
    <citation type="submission" date="2020-08" db="EMBL/GenBank/DDBJ databases">
        <title>Plant Genome Project.</title>
        <authorList>
            <person name="Zhang R.-G."/>
        </authorList>
    </citation>
    <scope>NUCLEOTIDE SEQUENCE</scope>
    <source>
        <strain evidence="4">Huo1</strain>
        <tissue evidence="4">Leaf</tissue>
    </source>
</reference>
<feature type="compositionally biased region" description="Low complexity" evidence="2">
    <location>
        <begin position="161"/>
        <end position="170"/>
    </location>
</feature>
<feature type="region of interest" description="Disordered" evidence="2">
    <location>
        <begin position="157"/>
        <end position="244"/>
    </location>
</feature>
<accession>A0A8X8Z2D9</accession>
<dbReference type="PROSITE" id="PS00018">
    <property type="entry name" value="EF_HAND_1"/>
    <property type="match status" value="1"/>
</dbReference>
<feature type="domain" description="EF-hand" evidence="3">
    <location>
        <begin position="1"/>
        <end position="24"/>
    </location>
</feature>
<evidence type="ECO:0000313" key="4">
    <source>
        <dbReference type="EMBL" id="KAG6388709.1"/>
    </source>
</evidence>
<feature type="region of interest" description="Disordered" evidence="2">
    <location>
        <begin position="280"/>
        <end position="299"/>
    </location>
</feature>
<evidence type="ECO:0000256" key="2">
    <source>
        <dbReference type="SAM" id="MobiDB-lite"/>
    </source>
</evidence>